<organism evidence="1 2">
    <name type="scientific">Euphydryas editha</name>
    <name type="common">Edith's checkerspot</name>
    <dbReference type="NCBI Taxonomy" id="104508"/>
    <lineage>
        <taxon>Eukaryota</taxon>
        <taxon>Metazoa</taxon>
        <taxon>Ecdysozoa</taxon>
        <taxon>Arthropoda</taxon>
        <taxon>Hexapoda</taxon>
        <taxon>Insecta</taxon>
        <taxon>Pterygota</taxon>
        <taxon>Neoptera</taxon>
        <taxon>Endopterygota</taxon>
        <taxon>Lepidoptera</taxon>
        <taxon>Glossata</taxon>
        <taxon>Ditrysia</taxon>
        <taxon>Papilionoidea</taxon>
        <taxon>Nymphalidae</taxon>
        <taxon>Nymphalinae</taxon>
        <taxon>Euphydryas</taxon>
    </lineage>
</organism>
<name>A0AAU9UCH1_EUPED</name>
<dbReference type="Proteomes" id="UP001153954">
    <property type="component" value="Unassembled WGS sequence"/>
</dbReference>
<gene>
    <name evidence="1" type="ORF">EEDITHA_LOCUS11815</name>
</gene>
<keyword evidence="2" id="KW-1185">Reference proteome</keyword>
<dbReference type="EMBL" id="CAKOGL010000016">
    <property type="protein sequence ID" value="CAH2096479.1"/>
    <property type="molecule type" value="Genomic_DNA"/>
</dbReference>
<sequence length="156" mass="19239">MRQQRTTCCRFMSPRHVVTTCRWSHDFEPECRRQQQMESSWFHVFREARCLTCSRIYSDRNFLYLLLEEDDDDLFLLHLYRKRREAIRPMLKCRTNERTYSILIKNHLESDIKEFREYCRLSKKQFDFILSLIREEIEAKKINAINAEEKSFLTLR</sequence>
<evidence type="ECO:0000313" key="2">
    <source>
        <dbReference type="Proteomes" id="UP001153954"/>
    </source>
</evidence>
<protein>
    <submittedName>
        <fullName evidence="1">Uncharacterized protein</fullName>
    </submittedName>
</protein>
<proteinExistence type="predicted"/>
<comment type="caution">
    <text evidence="1">The sequence shown here is derived from an EMBL/GenBank/DDBJ whole genome shotgun (WGS) entry which is preliminary data.</text>
</comment>
<reference evidence="1" key="1">
    <citation type="submission" date="2022-03" db="EMBL/GenBank/DDBJ databases">
        <authorList>
            <person name="Tunstrom K."/>
        </authorList>
    </citation>
    <scope>NUCLEOTIDE SEQUENCE</scope>
</reference>
<dbReference type="AlphaFoldDB" id="A0AAU9UCH1"/>
<accession>A0AAU9UCH1</accession>
<evidence type="ECO:0000313" key="1">
    <source>
        <dbReference type="EMBL" id="CAH2096479.1"/>
    </source>
</evidence>